<dbReference type="InterPro" id="IPR014922">
    <property type="entry name" value="YdhG-like"/>
</dbReference>
<dbReference type="SUPFAM" id="SSF159888">
    <property type="entry name" value="YdhG-like"/>
    <property type="match status" value="1"/>
</dbReference>
<name>A0A2T0WDL5_9RHOB</name>
<reference evidence="2 3" key="1">
    <citation type="submission" date="2018-03" db="EMBL/GenBank/DDBJ databases">
        <title>Genomic Encyclopedia of Archaeal and Bacterial Type Strains, Phase II (KMG-II): from individual species to whole genera.</title>
        <authorList>
            <person name="Goeker M."/>
        </authorList>
    </citation>
    <scope>NUCLEOTIDE SEQUENCE [LARGE SCALE GENOMIC DNA]</scope>
    <source>
        <strain evidence="2 3">DSM 100212</strain>
    </source>
</reference>
<dbReference type="OrthoDB" id="3236524at2"/>
<feature type="domain" description="YdhG-like" evidence="1">
    <location>
        <begin position="19"/>
        <end position="109"/>
    </location>
</feature>
<evidence type="ECO:0000313" key="3">
    <source>
        <dbReference type="Proteomes" id="UP000238392"/>
    </source>
</evidence>
<sequence>MAKFASIDQYIETLPPEVRKQAQALRCAISSAAEGLVETICYDMPAFQYNGVTVIYFAFWKKHIGLYPIYRGTEAFEALVAPFRAKTDTLQLPLHQPVPDDLVDAIVKSQMAKLQSTRT</sequence>
<dbReference type="RefSeq" id="WP_106268073.1">
    <property type="nucleotide sequence ID" value="NZ_PVTQ01000020.1"/>
</dbReference>
<dbReference type="AlphaFoldDB" id="A0A2T0WDL5"/>
<keyword evidence="3" id="KW-1185">Reference proteome</keyword>
<accession>A0A2T0WDL5</accession>
<dbReference type="EMBL" id="PVTQ01000020">
    <property type="protein sequence ID" value="PRY84799.1"/>
    <property type="molecule type" value="Genomic_DNA"/>
</dbReference>
<organism evidence="2 3">
    <name type="scientific">Donghicola tyrosinivorans</name>
    <dbReference type="NCBI Taxonomy" id="1652492"/>
    <lineage>
        <taxon>Bacteria</taxon>
        <taxon>Pseudomonadati</taxon>
        <taxon>Pseudomonadota</taxon>
        <taxon>Alphaproteobacteria</taxon>
        <taxon>Rhodobacterales</taxon>
        <taxon>Roseobacteraceae</taxon>
        <taxon>Donghicola</taxon>
    </lineage>
</organism>
<evidence type="ECO:0000313" key="2">
    <source>
        <dbReference type="EMBL" id="PRY84799.1"/>
    </source>
</evidence>
<evidence type="ECO:0000259" key="1">
    <source>
        <dbReference type="Pfam" id="PF08818"/>
    </source>
</evidence>
<gene>
    <name evidence="2" type="ORF">CLV74_12011</name>
</gene>
<dbReference type="Gene3D" id="3.90.1150.200">
    <property type="match status" value="1"/>
</dbReference>
<dbReference type="Proteomes" id="UP000238392">
    <property type="component" value="Unassembled WGS sequence"/>
</dbReference>
<dbReference type="Pfam" id="PF08818">
    <property type="entry name" value="DUF1801"/>
    <property type="match status" value="1"/>
</dbReference>
<protein>
    <submittedName>
        <fullName evidence="2">Uncharacterized protein YdhG (YjbR/CyaY superfamily)</fullName>
    </submittedName>
</protein>
<proteinExistence type="predicted"/>
<comment type="caution">
    <text evidence="2">The sequence shown here is derived from an EMBL/GenBank/DDBJ whole genome shotgun (WGS) entry which is preliminary data.</text>
</comment>